<feature type="region of interest" description="Disordered" evidence="6">
    <location>
        <begin position="334"/>
        <end position="361"/>
    </location>
</feature>
<proteinExistence type="predicted"/>
<dbReference type="CDD" id="cd14014">
    <property type="entry name" value="STKc_PknB_like"/>
    <property type="match status" value="1"/>
</dbReference>
<gene>
    <name evidence="9" type="ORF">QLQ12_40050</name>
</gene>
<keyword evidence="3 9" id="KW-0418">Kinase</keyword>
<feature type="binding site" evidence="5">
    <location>
        <position position="40"/>
    </location>
    <ligand>
        <name>ATP</name>
        <dbReference type="ChEBI" id="CHEBI:30616"/>
    </ligand>
</feature>
<protein>
    <submittedName>
        <fullName evidence="9">Serine/threonine-protein kinase</fullName>
        <ecNumber evidence="9">2.7.11.1</ecNumber>
    </submittedName>
</protein>
<dbReference type="InterPro" id="IPR000719">
    <property type="entry name" value="Prot_kinase_dom"/>
</dbReference>
<feature type="compositionally biased region" description="Low complexity" evidence="6">
    <location>
        <begin position="336"/>
        <end position="347"/>
    </location>
</feature>
<evidence type="ECO:0000256" key="4">
    <source>
        <dbReference type="ARBA" id="ARBA00022840"/>
    </source>
</evidence>
<dbReference type="PROSITE" id="PS50011">
    <property type="entry name" value="PROTEIN_KINASE_DOM"/>
    <property type="match status" value="1"/>
</dbReference>
<keyword evidence="7" id="KW-0812">Transmembrane</keyword>
<dbReference type="SUPFAM" id="SSF56112">
    <property type="entry name" value="Protein kinase-like (PK-like)"/>
    <property type="match status" value="1"/>
</dbReference>
<dbReference type="RefSeq" id="WP_282766222.1">
    <property type="nucleotide sequence ID" value="NZ_JASCTH010000037.1"/>
</dbReference>
<feature type="transmembrane region" description="Helical" evidence="7">
    <location>
        <begin position="304"/>
        <end position="325"/>
    </location>
</feature>
<dbReference type="InterPro" id="IPR011009">
    <property type="entry name" value="Kinase-like_dom_sf"/>
</dbReference>
<dbReference type="PANTHER" id="PTHR43289:SF33">
    <property type="entry name" value="SERINE_THREONINE KINASE 31"/>
    <property type="match status" value="1"/>
</dbReference>
<keyword evidence="1 9" id="KW-0808">Transferase</keyword>
<dbReference type="GO" id="GO:0004674">
    <property type="term" value="F:protein serine/threonine kinase activity"/>
    <property type="evidence" value="ECO:0007669"/>
    <property type="project" value="UniProtKB-EC"/>
</dbReference>
<dbReference type="EMBL" id="JASCTH010000037">
    <property type="protein sequence ID" value="MDI6104801.1"/>
    <property type="molecule type" value="Genomic_DNA"/>
</dbReference>
<keyword evidence="7" id="KW-0472">Membrane</keyword>
<evidence type="ECO:0000259" key="8">
    <source>
        <dbReference type="PROSITE" id="PS50011"/>
    </source>
</evidence>
<accession>A0ABT6WYJ4</accession>
<dbReference type="Pfam" id="PF00069">
    <property type="entry name" value="Pkinase"/>
    <property type="match status" value="1"/>
</dbReference>
<dbReference type="PROSITE" id="PS00107">
    <property type="entry name" value="PROTEIN_KINASE_ATP"/>
    <property type="match status" value="1"/>
</dbReference>
<feature type="domain" description="Protein kinase" evidence="8">
    <location>
        <begin position="11"/>
        <end position="259"/>
    </location>
</feature>
<reference evidence="9 10" key="1">
    <citation type="submission" date="2023-05" db="EMBL/GenBank/DDBJ databases">
        <title>Actinoplanes sp. NEAU-A12 genome sequencing.</title>
        <authorList>
            <person name="Wang Z.-S."/>
        </authorList>
    </citation>
    <scope>NUCLEOTIDE SEQUENCE [LARGE SCALE GENOMIC DNA]</scope>
    <source>
        <strain evidence="9 10">NEAU-A12</strain>
    </source>
</reference>
<dbReference type="Proteomes" id="UP001241758">
    <property type="component" value="Unassembled WGS sequence"/>
</dbReference>
<evidence type="ECO:0000313" key="10">
    <source>
        <dbReference type="Proteomes" id="UP001241758"/>
    </source>
</evidence>
<evidence type="ECO:0000256" key="2">
    <source>
        <dbReference type="ARBA" id="ARBA00022741"/>
    </source>
</evidence>
<keyword evidence="10" id="KW-1185">Reference proteome</keyword>
<evidence type="ECO:0000256" key="6">
    <source>
        <dbReference type="SAM" id="MobiDB-lite"/>
    </source>
</evidence>
<dbReference type="Gene3D" id="3.30.200.20">
    <property type="entry name" value="Phosphorylase Kinase, domain 1"/>
    <property type="match status" value="1"/>
</dbReference>
<organism evidence="9 10">
    <name type="scientific">Actinoplanes sandaracinus</name>
    <dbReference type="NCBI Taxonomy" id="3045177"/>
    <lineage>
        <taxon>Bacteria</taxon>
        <taxon>Bacillati</taxon>
        <taxon>Actinomycetota</taxon>
        <taxon>Actinomycetes</taxon>
        <taxon>Micromonosporales</taxon>
        <taxon>Micromonosporaceae</taxon>
        <taxon>Actinoplanes</taxon>
    </lineage>
</organism>
<dbReference type="PROSITE" id="PS00108">
    <property type="entry name" value="PROTEIN_KINASE_ST"/>
    <property type="match status" value="1"/>
</dbReference>
<evidence type="ECO:0000313" key="9">
    <source>
        <dbReference type="EMBL" id="MDI6104801.1"/>
    </source>
</evidence>
<dbReference type="PANTHER" id="PTHR43289">
    <property type="entry name" value="MITOGEN-ACTIVATED PROTEIN KINASE KINASE KINASE 20-RELATED"/>
    <property type="match status" value="1"/>
</dbReference>
<dbReference type="InterPro" id="IPR008271">
    <property type="entry name" value="Ser/Thr_kinase_AS"/>
</dbReference>
<evidence type="ECO:0000256" key="5">
    <source>
        <dbReference type="PROSITE-ProRule" id="PRU10141"/>
    </source>
</evidence>
<dbReference type="EC" id="2.7.11.1" evidence="9"/>
<keyword evidence="2 5" id="KW-0547">Nucleotide-binding</keyword>
<dbReference type="SMART" id="SM00220">
    <property type="entry name" value="S_TKc"/>
    <property type="match status" value="1"/>
</dbReference>
<keyword evidence="7" id="KW-1133">Transmembrane helix</keyword>
<dbReference type="Gene3D" id="1.10.510.10">
    <property type="entry name" value="Transferase(Phosphotransferase) domain 1"/>
    <property type="match status" value="1"/>
</dbReference>
<name>A0ABT6WYJ4_9ACTN</name>
<comment type="caution">
    <text evidence="9">The sequence shown here is derived from an EMBL/GenBank/DDBJ whole genome shotgun (WGS) entry which is preliminary data.</text>
</comment>
<evidence type="ECO:0000256" key="7">
    <source>
        <dbReference type="SAM" id="Phobius"/>
    </source>
</evidence>
<dbReference type="InterPro" id="IPR017441">
    <property type="entry name" value="Protein_kinase_ATP_BS"/>
</dbReference>
<evidence type="ECO:0000256" key="3">
    <source>
        <dbReference type="ARBA" id="ARBA00022777"/>
    </source>
</evidence>
<sequence length="467" mass="49780">MAGEEALGQDYVLHEIIGQGASGVVRRATHRDGGSPLAAKVFCPELAADRRIRTRFLEEEAVLRTLRHDAIVAVHDLILDRGRLALLMEYVDGPDLRRYLADQGGTLPPVDACAITADLAAGLAAAHAQGIVHMDLKPENILVDPHTQPPSVKISDFGVAVWLVDAGWTSTSIGGTAGYLAPDIRDGGPVTAAADMFALGVCLVEMLTGTRPEGTEAPCVADVPDPLRALVRRFLAGDPRDRPTARAAGPLLREALPALADLRALPPVSSSRWAAETVLRRRSPETSRPEEASGFRTKHRRMTIWAAAASGVLLLAAGAMARLLATRVDRPLKEGPPAASAPASPLVPSTPAPTPIATPGVRLGTPLPSTASPPVVAAYQGCPAGYVCLYPRDAGWNDGRPSHMWYRYGAYDVEEEGVHWFLNNQTGGAVARNCRSSHGTDCRGAQLAATWWMYNYDGYKSVLLEPS</sequence>
<keyword evidence="4 5" id="KW-0067">ATP-binding</keyword>
<evidence type="ECO:0000256" key="1">
    <source>
        <dbReference type="ARBA" id="ARBA00022679"/>
    </source>
</evidence>